<evidence type="ECO:0000313" key="1">
    <source>
        <dbReference type="EMBL" id="ECT2692489.1"/>
    </source>
</evidence>
<dbReference type="AlphaFoldDB" id="A0A600D264"/>
<comment type="caution">
    <text evidence="1">The sequence shown here is derived from an EMBL/GenBank/DDBJ whole genome shotgun (WGS) entry which is preliminary data.</text>
</comment>
<reference evidence="1" key="1">
    <citation type="submission" date="2018-08" db="EMBL/GenBank/DDBJ databases">
        <authorList>
            <consortium name="GenomeTrakr network: Whole genome sequencing for foodborne pathogen traceback"/>
        </authorList>
    </citation>
    <scope>NUCLEOTIDE SEQUENCE</scope>
    <source>
        <strain evidence="1">FSIS11812504</strain>
    </source>
</reference>
<protein>
    <submittedName>
        <fullName evidence="1">GntR family transcriptional regulator</fullName>
    </submittedName>
</protein>
<accession>A0A600D264</accession>
<sequence>GVNLYRKLLNALVTGDKEASRHCLQNVLQQNVATIKNQYFM</sequence>
<gene>
    <name evidence="1" type="ORF">DYT81_15910</name>
</gene>
<feature type="non-terminal residue" evidence="1">
    <location>
        <position position="1"/>
    </location>
</feature>
<organism evidence="1">
    <name type="scientific">Salmonella enterica subsp. enterica serovar Reading</name>
    <dbReference type="NCBI Taxonomy" id="165302"/>
    <lineage>
        <taxon>Bacteria</taxon>
        <taxon>Pseudomonadati</taxon>
        <taxon>Pseudomonadota</taxon>
        <taxon>Gammaproteobacteria</taxon>
        <taxon>Enterobacterales</taxon>
        <taxon>Enterobacteriaceae</taxon>
        <taxon>Salmonella</taxon>
    </lineage>
</organism>
<name>A0A600D264_SALET</name>
<dbReference type="EMBL" id="AAKMFT010000055">
    <property type="protein sequence ID" value="ECT2692489.1"/>
    <property type="molecule type" value="Genomic_DNA"/>
</dbReference>
<proteinExistence type="predicted"/>